<dbReference type="AlphaFoldDB" id="A0A1V9WZ46"/>
<dbReference type="InParanoid" id="A0A1V9WZ46"/>
<accession>A0A1V9WZ46</accession>
<name>A0A1V9WZ46_9ACAR</name>
<evidence type="ECO:0000313" key="1">
    <source>
        <dbReference type="EMBL" id="OQR66402.1"/>
    </source>
</evidence>
<organism evidence="1 2">
    <name type="scientific">Tropilaelaps mercedesae</name>
    <dbReference type="NCBI Taxonomy" id="418985"/>
    <lineage>
        <taxon>Eukaryota</taxon>
        <taxon>Metazoa</taxon>
        <taxon>Ecdysozoa</taxon>
        <taxon>Arthropoda</taxon>
        <taxon>Chelicerata</taxon>
        <taxon>Arachnida</taxon>
        <taxon>Acari</taxon>
        <taxon>Parasitiformes</taxon>
        <taxon>Mesostigmata</taxon>
        <taxon>Gamasina</taxon>
        <taxon>Dermanyssoidea</taxon>
        <taxon>Laelapidae</taxon>
        <taxon>Tropilaelaps</taxon>
    </lineage>
</organism>
<evidence type="ECO:0000313" key="2">
    <source>
        <dbReference type="Proteomes" id="UP000192247"/>
    </source>
</evidence>
<protein>
    <submittedName>
        <fullName evidence="1">Uncharacterized protein</fullName>
    </submittedName>
</protein>
<dbReference type="Proteomes" id="UP000192247">
    <property type="component" value="Unassembled WGS sequence"/>
</dbReference>
<dbReference type="EMBL" id="MNPL01032574">
    <property type="protein sequence ID" value="OQR66402.1"/>
    <property type="molecule type" value="Genomic_DNA"/>
</dbReference>
<feature type="non-terminal residue" evidence="1">
    <location>
        <position position="1"/>
    </location>
</feature>
<proteinExistence type="predicted"/>
<reference evidence="1 2" key="1">
    <citation type="journal article" date="2017" name="Gigascience">
        <title>Draft genome of the honey bee ectoparasitic mite, Tropilaelaps mercedesae, is shaped by the parasitic life history.</title>
        <authorList>
            <person name="Dong X."/>
            <person name="Armstrong S.D."/>
            <person name="Xia D."/>
            <person name="Makepeace B.L."/>
            <person name="Darby A.C."/>
            <person name="Kadowaki T."/>
        </authorList>
    </citation>
    <scope>NUCLEOTIDE SEQUENCE [LARGE SCALE GENOMIC DNA]</scope>
    <source>
        <strain evidence="1">Wuxi-XJTLU</strain>
    </source>
</reference>
<sequence>FRSPRFVFIKRTHKSIKSSCSHIYPSVIVCGRRSRDIIHQKLDSSSATRWFVKKCGNLTELMDVRSFKIYAFVHQITAESPAVTYSILHCHLFPSTAVPSTGYPSGDLILPSLHKLTVRCLSLYYRASYRFLQRTTVSSTPSSVCHLIVSLISPPPPTRTDRVTCPCWRDRRREYACGVSASLRSVVRTDSFTAPY</sequence>
<keyword evidence="2" id="KW-1185">Reference proteome</keyword>
<gene>
    <name evidence="1" type="ORF">BIW11_14183</name>
</gene>
<comment type="caution">
    <text evidence="1">The sequence shown here is derived from an EMBL/GenBank/DDBJ whole genome shotgun (WGS) entry which is preliminary data.</text>
</comment>